<evidence type="ECO:0000259" key="1">
    <source>
        <dbReference type="Pfam" id="PF01695"/>
    </source>
</evidence>
<dbReference type="PANTHER" id="PTHR30050:SF4">
    <property type="entry name" value="ATP-BINDING PROTEIN RV3427C IN INSERTION SEQUENCE-RELATED"/>
    <property type="match status" value="1"/>
</dbReference>
<dbReference type="GO" id="GO:0006260">
    <property type="term" value="P:DNA replication"/>
    <property type="evidence" value="ECO:0007669"/>
    <property type="project" value="TreeGrafter"/>
</dbReference>
<dbReference type="GO" id="GO:0005524">
    <property type="term" value="F:ATP binding"/>
    <property type="evidence" value="ECO:0007669"/>
    <property type="project" value="InterPro"/>
</dbReference>
<dbReference type="Pfam" id="PF01695">
    <property type="entry name" value="IstB_IS21"/>
    <property type="match status" value="1"/>
</dbReference>
<dbReference type="Proteomes" id="UP000184447">
    <property type="component" value="Unassembled WGS sequence"/>
</dbReference>
<keyword evidence="3" id="KW-1185">Reference proteome</keyword>
<dbReference type="PANTHER" id="PTHR30050">
    <property type="entry name" value="CHROMOSOMAL REPLICATION INITIATOR PROTEIN DNAA"/>
    <property type="match status" value="1"/>
</dbReference>
<feature type="domain" description="IstB-like ATP-binding" evidence="1">
    <location>
        <begin position="6"/>
        <end position="132"/>
    </location>
</feature>
<dbReference type="InterPro" id="IPR027417">
    <property type="entry name" value="P-loop_NTPase"/>
</dbReference>
<dbReference type="EMBL" id="FQXM01000004">
    <property type="protein sequence ID" value="SHH35081.1"/>
    <property type="molecule type" value="Genomic_DNA"/>
</dbReference>
<dbReference type="AlphaFoldDB" id="A0A1M5S9C9"/>
<evidence type="ECO:0000313" key="2">
    <source>
        <dbReference type="EMBL" id="SHH35081.1"/>
    </source>
</evidence>
<reference evidence="2 3" key="1">
    <citation type="submission" date="2016-11" db="EMBL/GenBank/DDBJ databases">
        <authorList>
            <person name="Jaros S."/>
            <person name="Januszkiewicz K."/>
            <person name="Wedrychowicz H."/>
        </authorList>
    </citation>
    <scope>NUCLEOTIDE SEQUENCE [LARGE SCALE GENOMIC DNA]</scope>
    <source>
        <strain evidence="2 3">DSM 8605</strain>
    </source>
</reference>
<gene>
    <name evidence="2" type="ORF">SAMN02745207_00818</name>
</gene>
<dbReference type="CDD" id="cd00009">
    <property type="entry name" value="AAA"/>
    <property type="match status" value="1"/>
</dbReference>
<name>A0A1M5S9C9_9CLOT</name>
<dbReference type="STRING" id="1121316.SAMN02745207_00818"/>
<proteinExistence type="predicted"/>
<sequence length="136" mass="15084">MPSDAQLKLKHLSSLKFIKDGQNVIFSGNCGTGKTHISIALGIKACLEGYKVLFTIVPLFITQLKELKSNKSLRGYQNKLSKYDLVILDEFGYISADNEGAELLFTHISLRTGQKSTIITTNLSFDSWGEILVTQL</sequence>
<evidence type="ECO:0000313" key="3">
    <source>
        <dbReference type="Proteomes" id="UP000184447"/>
    </source>
</evidence>
<organism evidence="2 3">
    <name type="scientific">Clostridium grantii DSM 8605</name>
    <dbReference type="NCBI Taxonomy" id="1121316"/>
    <lineage>
        <taxon>Bacteria</taxon>
        <taxon>Bacillati</taxon>
        <taxon>Bacillota</taxon>
        <taxon>Clostridia</taxon>
        <taxon>Eubacteriales</taxon>
        <taxon>Clostridiaceae</taxon>
        <taxon>Clostridium</taxon>
    </lineage>
</organism>
<protein>
    <submittedName>
        <fullName evidence="2">IstB-like ATP binding protein</fullName>
    </submittedName>
</protein>
<dbReference type="SUPFAM" id="SSF52540">
    <property type="entry name" value="P-loop containing nucleoside triphosphate hydrolases"/>
    <property type="match status" value="1"/>
</dbReference>
<accession>A0A1M5S9C9</accession>
<dbReference type="InterPro" id="IPR002611">
    <property type="entry name" value="IstB_ATP-bd"/>
</dbReference>
<dbReference type="Gene3D" id="3.40.50.300">
    <property type="entry name" value="P-loop containing nucleotide triphosphate hydrolases"/>
    <property type="match status" value="1"/>
</dbReference>